<feature type="transmembrane region" description="Helical" evidence="1">
    <location>
        <begin position="86"/>
        <end position="106"/>
    </location>
</feature>
<dbReference type="PANTHER" id="PTHR10664:SF22">
    <property type="entry name" value="SERPENTINE RECEPTOR, CLASS BC (CLASS B-LIKE)"/>
    <property type="match status" value="1"/>
</dbReference>
<organism evidence="3">
    <name type="scientific">Caenorhabditis remanei</name>
    <name type="common">Caenorhabditis vulgaris</name>
    <dbReference type="NCBI Taxonomy" id="31234"/>
    <lineage>
        <taxon>Eukaryota</taxon>
        <taxon>Metazoa</taxon>
        <taxon>Ecdysozoa</taxon>
        <taxon>Nematoda</taxon>
        <taxon>Chromadorea</taxon>
        <taxon>Rhabditida</taxon>
        <taxon>Rhabditina</taxon>
        <taxon>Rhabditomorpha</taxon>
        <taxon>Rhabditoidea</taxon>
        <taxon>Rhabditidae</taxon>
        <taxon>Peloderinae</taxon>
        <taxon>Caenorhabditis</taxon>
    </lineage>
</organism>
<dbReference type="OMA" id="YLCIGDA"/>
<dbReference type="PANTHER" id="PTHR10664">
    <property type="entry name" value="SERPENTINE RECEPTOR-C.ELEGANS"/>
    <property type="match status" value="1"/>
</dbReference>
<gene>
    <name evidence="2" type="ORF">CRE_27475</name>
</gene>
<dbReference type="InterPro" id="IPR019420">
    <property type="entry name" value="7TM_GPCR_serpentine_rcpt_Srbc"/>
</dbReference>
<dbReference type="HOGENOM" id="CLU_059075_1_0_1"/>
<feature type="transmembrane region" description="Helical" evidence="1">
    <location>
        <begin position="52"/>
        <end position="74"/>
    </location>
</feature>
<protein>
    <recommendedName>
        <fullName evidence="4">Serpentine Receptor, class BC (Class B-like)</fullName>
    </recommendedName>
</protein>
<proteinExistence type="predicted"/>
<dbReference type="Proteomes" id="UP000008281">
    <property type="component" value="Unassembled WGS sequence"/>
</dbReference>
<accession>E3LNT5</accession>
<dbReference type="EMBL" id="DS268412">
    <property type="protein sequence ID" value="EFP05558.1"/>
    <property type="molecule type" value="Genomic_DNA"/>
</dbReference>
<feature type="transmembrane region" description="Helical" evidence="1">
    <location>
        <begin position="12"/>
        <end position="32"/>
    </location>
</feature>
<dbReference type="eggNOG" id="ENOG502R21K">
    <property type="taxonomic scope" value="Eukaryota"/>
</dbReference>
<sequence length="270" mass="30813">MVTEFNYRAFSVTLTGLIASFFIVILNIRLLWRFQGSSMKNIPEYHLFKIRFIIDICYSFAVSIYYTALIVSYIDPFILFHYKSLFVGTLLSSNIVATRFILGAIISTERLIAVFFPVKFHNNRRKISIFSFTAIVVLWGMMEDVMYFCVCNISPFEKECSILGCTWNDCFVQYWTGTKLTNYLCIGDAFLTLLFDFSPFLVTLIFKTQLLSADIYGPYNATAKSLACLVDAIIATFILNKSSSKQVSIRSVNPRSAVTSDRFLSSKTNN</sequence>
<evidence type="ECO:0000313" key="2">
    <source>
        <dbReference type="EMBL" id="EFP05558.1"/>
    </source>
</evidence>
<reference evidence="2" key="1">
    <citation type="submission" date="2007-07" db="EMBL/GenBank/DDBJ databases">
        <title>PCAP assembly of the Caenorhabditis remanei genome.</title>
        <authorList>
            <consortium name="The Caenorhabditis remanei Sequencing Consortium"/>
            <person name="Wilson R.K."/>
        </authorList>
    </citation>
    <scope>NUCLEOTIDE SEQUENCE [LARGE SCALE GENOMIC DNA]</scope>
    <source>
        <strain evidence="2">PB4641</strain>
    </source>
</reference>
<feature type="transmembrane region" description="Helical" evidence="1">
    <location>
        <begin position="127"/>
        <end position="148"/>
    </location>
</feature>
<dbReference type="AlphaFoldDB" id="E3LNT5"/>
<evidence type="ECO:0008006" key="4">
    <source>
        <dbReference type="Google" id="ProtNLM"/>
    </source>
</evidence>
<keyword evidence="3" id="KW-1185">Reference proteome</keyword>
<dbReference type="InParanoid" id="E3LNT5"/>
<dbReference type="OrthoDB" id="5817894at2759"/>
<keyword evidence="1" id="KW-0812">Transmembrane</keyword>
<evidence type="ECO:0000313" key="3">
    <source>
        <dbReference type="Proteomes" id="UP000008281"/>
    </source>
</evidence>
<keyword evidence="1" id="KW-1133">Transmembrane helix</keyword>
<name>E3LNT5_CAERE</name>
<keyword evidence="1" id="KW-0472">Membrane</keyword>
<evidence type="ECO:0000256" key="1">
    <source>
        <dbReference type="SAM" id="Phobius"/>
    </source>
</evidence>
<dbReference type="Pfam" id="PF10316">
    <property type="entry name" value="7TM_GPCR_Srbc"/>
    <property type="match status" value="1"/>
</dbReference>